<dbReference type="PANTHER" id="PTHR32309">
    <property type="entry name" value="TYROSINE-PROTEIN KINASE"/>
    <property type="match status" value="1"/>
</dbReference>
<keyword evidence="10" id="KW-0270">Exopolysaccharide synthesis</keyword>
<comment type="pathway">
    <text evidence="2">Capsule biogenesis; capsule polysaccharide biosynthesis.</text>
</comment>
<keyword evidence="7" id="KW-0972">Capsule biogenesis/degradation</keyword>
<evidence type="ECO:0000259" key="15">
    <source>
        <dbReference type="Pfam" id="PF13807"/>
    </source>
</evidence>
<feature type="transmembrane region" description="Helical" evidence="13">
    <location>
        <begin position="20"/>
        <end position="40"/>
    </location>
</feature>
<keyword evidence="9 13" id="KW-0472">Membrane</keyword>
<dbReference type="EMBL" id="FOQE01000040">
    <property type="protein sequence ID" value="SFH86826.1"/>
    <property type="molecule type" value="Genomic_DNA"/>
</dbReference>
<evidence type="ECO:0000313" key="17">
    <source>
        <dbReference type="Proteomes" id="UP000198668"/>
    </source>
</evidence>
<organism evidence="16 17">
    <name type="scientific">Pisciglobus halotolerans</name>
    <dbReference type="NCBI Taxonomy" id="745365"/>
    <lineage>
        <taxon>Bacteria</taxon>
        <taxon>Bacillati</taxon>
        <taxon>Bacillota</taxon>
        <taxon>Bacilli</taxon>
        <taxon>Lactobacillales</taxon>
        <taxon>Carnobacteriaceae</taxon>
    </lineage>
</organism>
<sequence length="248" mass="27270">MEEEISLVELFEILKKRASLIISLGLVGLILASIFTFFIATPQYSSTTQLLVNKSSDDAQGVQLSDINTNVQMINTYRDIIKGPVILEEVLKDNKLDLTVSELSDKITIETQDNSQVFSLKVSDESPYQAAEIANATAGIFQEKIGDIMKIENVSIISSAEPSDNPVSPNNMLNLIIGLLVGLMLGVGAAFLIEFMDKSINDEKFITDTLGWSNLGTVSEMSEDELEAKVESSKDMSKQQARRTRARV</sequence>
<feature type="domain" description="Polysaccharide chain length determinant N-terminal" evidence="14">
    <location>
        <begin position="3"/>
        <end position="93"/>
    </location>
</feature>
<comment type="subcellular location">
    <subcellularLocation>
        <location evidence="1">Cell membrane</location>
        <topology evidence="1">Multi-pass membrane protein</topology>
    </subcellularLocation>
</comment>
<dbReference type="InterPro" id="IPR050445">
    <property type="entry name" value="Bact_polysacc_biosynth/exp"/>
</dbReference>
<dbReference type="PANTHER" id="PTHR32309:SF13">
    <property type="entry name" value="FERRIC ENTEROBACTIN TRANSPORT PROTEIN FEPE"/>
    <property type="match status" value="1"/>
</dbReference>
<dbReference type="InterPro" id="IPR003856">
    <property type="entry name" value="LPS_length_determ_N"/>
</dbReference>
<feature type="compositionally biased region" description="Basic and acidic residues" evidence="12">
    <location>
        <begin position="227"/>
        <end position="237"/>
    </location>
</feature>
<evidence type="ECO:0000256" key="12">
    <source>
        <dbReference type="SAM" id="MobiDB-lite"/>
    </source>
</evidence>
<keyword evidence="8 13" id="KW-1133">Transmembrane helix</keyword>
<keyword evidence="5" id="KW-1003">Cell membrane</keyword>
<feature type="domain" description="Tyrosine-protein kinase G-rich" evidence="15">
    <location>
        <begin position="146"/>
        <end position="192"/>
    </location>
</feature>
<feature type="transmembrane region" description="Helical" evidence="13">
    <location>
        <begin position="172"/>
        <end position="193"/>
    </location>
</feature>
<dbReference type="OrthoDB" id="2360475at2"/>
<evidence type="ECO:0000256" key="3">
    <source>
        <dbReference type="ARBA" id="ARBA00006683"/>
    </source>
</evidence>
<feature type="region of interest" description="Disordered" evidence="12">
    <location>
        <begin position="226"/>
        <end position="248"/>
    </location>
</feature>
<evidence type="ECO:0000256" key="1">
    <source>
        <dbReference type="ARBA" id="ARBA00004651"/>
    </source>
</evidence>
<keyword evidence="17" id="KW-1185">Reference proteome</keyword>
<evidence type="ECO:0000313" key="16">
    <source>
        <dbReference type="EMBL" id="SFH86826.1"/>
    </source>
</evidence>
<protein>
    <recommendedName>
        <fullName evidence="4">Capsular polysaccharide biosynthesis protein CpsC</fullName>
    </recommendedName>
</protein>
<evidence type="ECO:0000256" key="8">
    <source>
        <dbReference type="ARBA" id="ARBA00022989"/>
    </source>
</evidence>
<name>A0A1I3DJF4_9LACT</name>
<evidence type="ECO:0000259" key="14">
    <source>
        <dbReference type="Pfam" id="PF02706"/>
    </source>
</evidence>
<keyword evidence="6 13" id="KW-0812">Transmembrane</keyword>
<dbReference type="Pfam" id="PF13807">
    <property type="entry name" value="GNVR"/>
    <property type="match status" value="1"/>
</dbReference>
<dbReference type="GO" id="GO:0000271">
    <property type="term" value="P:polysaccharide biosynthetic process"/>
    <property type="evidence" value="ECO:0007669"/>
    <property type="project" value="UniProtKB-KW"/>
</dbReference>
<comment type="function">
    <text evidence="11">Required for CpsD phosphorylation. Involved in the regulation of capsular polysaccharide biosynthesis. May be part of a complex that directs the coordinated polymerization and export to the cell surface of the capsular polysaccharide.</text>
</comment>
<dbReference type="InterPro" id="IPR032807">
    <property type="entry name" value="GNVR"/>
</dbReference>
<dbReference type="Proteomes" id="UP000198668">
    <property type="component" value="Unassembled WGS sequence"/>
</dbReference>
<evidence type="ECO:0000256" key="5">
    <source>
        <dbReference type="ARBA" id="ARBA00022475"/>
    </source>
</evidence>
<comment type="similarity">
    <text evidence="3">Belongs to the CpsC/CapA family.</text>
</comment>
<evidence type="ECO:0000256" key="13">
    <source>
        <dbReference type="SAM" id="Phobius"/>
    </source>
</evidence>
<reference evidence="16 17" key="1">
    <citation type="submission" date="2016-10" db="EMBL/GenBank/DDBJ databases">
        <authorList>
            <person name="de Groot N.N."/>
        </authorList>
    </citation>
    <scope>NUCLEOTIDE SEQUENCE [LARGE SCALE GENOMIC DNA]</scope>
    <source>
        <strain evidence="16 17">DSM 27630</strain>
    </source>
</reference>
<evidence type="ECO:0000256" key="11">
    <source>
        <dbReference type="ARBA" id="ARBA00045736"/>
    </source>
</evidence>
<evidence type="ECO:0000256" key="2">
    <source>
        <dbReference type="ARBA" id="ARBA00005132"/>
    </source>
</evidence>
<dbReference type="GO" id="GO:0005886">
    <property type="term" value="C:plasma membrane"/>
    <property type="evidence" value="ECO:0007669"/>
    <property type="project" value="UniProtKB-SubCell"/>
</dbReference>
<evidence type="ECO:0000256" key="9">
    <source>
        <dbReference type="ARBA" id="ARBA00023136"/>
    </source>
</evidence>
<proteinExistence type="inferred from homology"/>
<evidence type="ECO:0000256" key="7">
    <source>
        <dbReference type="ARBA" id="ARBA00022903"/>
    </source>
</evidence>
<accession>A0A1I3DJF4</accession>
<dbReference type="GO" id="GO:0004713">
    <property type="term" value="F:protein tyrosine kinase activity"/>
    <property type="evidence" value="ECO:0007669"/>
    <property type="project" value="TreeGrafter"/>
</dbReference>
<dbReference type="RefSeq" id="WP_092093439.1">
    <property type="nucleotide sequence ID" value="NZ_FOQE01000040.1"/>
</dbReference>
<dbReference type="AlphaFoldDB" id="A0A1I3DJF4"/>
<evidence type="ECO:0000256" key="4">
    <source>
        <dbReference type="ARBA" id="ARBA00020739"/>
    </source>
</evidence>
<evidence type="ECO:0000256" key="10">
    <source>
        <dbReference type="ARBA" id="ARBA00023169"/>
    </source>
</evidence>
<gene>
    <name evidence="16" type="ORF">SAMN04489868_14013</name>
</gene>
<evidence type="ECO:0000256" key="6">
    <source>
        <dbReference type="ARBA" id="ARBA00022692"/>
    </source>
</evidence>
<dbReference type="Pfam" id="PF02706">
    <property type="entry name" value="Wzz"/>
    <property type="match status" value="1"/>
</dbReference>